<dbReference type="OrthoDB" id="299404at2"/>
<dbReference type="EMBL" id="CP025958">
    <property type="protein sequence ID" value="AWM40309.1"/>
    <property type="molecule type" value="Genomic_DNA"/>
</dbReference>
<dbReference type="KEGG" id="gog:C1280_27100"/>
<protein>
    <submittedName>
        <fullName evidence="1">Uncharacterized protein</fullName>
    </submittedName>
</protein>
<accession>A0A2Z3H0L2</accession>
<evidence type="ECO:0000313" key="2">
    <source>
        <dbReference type="Proteomes" id="UP000245802"/>
    </source>
</evidence>
<reference evidence="1 2" key="1">
    <citation type="submission" date="2018-01" db="EMBL/GenBank/DDBJ databases">
        <title>G. obscuriglobus.</title>
        <authorList>
            <person name="Franke J."/>
            <person name="Blomberg W."/>
            <person name="Selmecki A."/>
        </authorList>
    </citation>
    <scope>NUCLEOTIDE SEQUENCE [LARGE SCALE GENOMIC DNA]</scope>
    <source>
        <strain evidence="1 2">DSM 5831</strain>
    </source>
</reference>
<proteinExistence type="predicted"/>
<sequence length="125" mass="13077">MPDNFISGNNSYVKLGAVAFSFNKWRLPLDGGVKKFFAFGHNFQRTLPGGVAGAPVCEGPYNAGNMPLALGALVVLHLGFAAGVELAVNARVSTIEYSSEISAGGDPAQCSVGFETDGEFTINFT</sequence>
<name>A0A2Z3H0L2_9BACT</name>
<dbReference type="Proteomes" id="UP000245802">
    <property type="component" value="Chromosome"/>
</dbReference>
<organism evidence="1 2">
    <name type="scientific">Gemmata obscuriglobus</name>
    <dbReference type="NCBI Taxonomy" id="114"/>
    <lineage>
        <taxon>Bacteria</taxon>
        <taxon>Pseudomonadati</taxon>
        <taxon>Planctomycetota</taxon>
        <taxon>Planctomycetia</taxon>
        <taxon>Gemmatales</taxon>
        <taxon>Gemmataceae</taxon>
        <taxon>Gemmata</taxon>
    </lineage>
</organism>
<gene>
    <name evidence="1" type="ORF">C1280_27100</name>
</gene>
<evidence type="ECO:0000313" key="1">
    <source>
        <dbReference type="EMBL" id="AWM40309.1"/>
    </source>
</evidence>
<keyword evidence="2" id="KW-1185">Reference proteome</keyword>
<dbReference type="AlphaFoldDB" id="A0A2Z3H0L2"/>
<dbReference type="RefSeq" id="WP_010040495.1">
    <property type="nucleotide sequence ID" value="NZ_CP025958.1"/>
</dbReference>